<reference evidence="1 2" key="1">
    <citation type="journal article" date="2023" name="Plants (Basel)">
        <title>Bridging the Gap: Combining Genomics and Transcriptomics Approaches to Understand Stylosanthes scabra, an Orphan Legume from the Brazilian Caatinga.</title>
        <authorList>
            <person name="Ferreira-Neto J.R.C."/>
            <person name="da Silva M.D."/>
            <person name="Binneck E."/>
            <person name="de Melo N.F."/>
            <person name="da Silva R.H."/>
            <person name="de Melo A.L.T.M."/>
            <person name="Pandolfi V."/>
            <person name="Bustamante F.O."/>
            <person name="Brasileiro-Vidal A.C."/>
            <person name="Benko-Iseppon A.M."/>
        </authorList>
    </citation>
    <scope>NUCLEOTIDE SEQUENCE [LARGE SCALE GENOMIC DNA]</scope>
    <source>
        <tissue evidence="1">Leaves</tissue>
    </source>
</reference>
<gene>
    <name evidence="1" type="ORF">PIB30_082750</name>
</gene>
<protein>
    <submittedName>
        <fullName evidence="1">Uncharacterized protein</fullName>
    </submittedName>
</protein>
<accession>A0ABU6QRM0</accession>
<sequence>MEGVKLTDENGKPVVPIESGDPYSWVKGEVREQVSLFQDDESVVELGDPVVWVRKGEKSTEVCTYADSSKNAWAFIRGFEVLMEFLGQEPLLEVFFSFFQAKGVRKGGLLMLNSVFERAVVVEQIVKVGEGDGFCVRVLR</sequence>
<keyword evidence="2" id="KW-1185">Reference proteome</keyword>
<dbReference type="EMBL" id="JASCZI010001284">
    <property type="protein sequence ID" value="MED6114676.1"/>
    <property type="molecule type" value="Genomic_DNA"/>
</dbReference>
<comment type="caution">
    <text evidence="1">The sequence shown here is derived from an EMBL/GenBank/DDBJ whole genome shotgun (WGS) entry which is preliminary data.</text>
</comment>
<dbReference type="Proteomes" id="UP001341840">
    <property type="component" value="Unassembled WGS sequence"/>
</dbReference>
<name>A0ABU6QRM0_9FABA</name>
<proteinExistence type="predicted"/>
<organism evidence="1 2">
    <name type="scientific">Stylosanthes scabra</name>
    <dbReference type="NCBI Taxonomy" id="79078"/>
    <lineage>
        <taxon>Eukaryota</taxon>
        <taxon>Viridiplantae</taxon>
        <taxon>Streptophyta</taxon>
        <taxon>Embryophyta</taxon>
        <taxon>Tracheophyta</taxon>
        <taxon>Spermatophyta</taxon>
        <taxon>Magnoliopsida</taxon>
        <taxon>eudicotyledons</taxon>
        <taxon>Gunneridae</taxon>
        <taxon>Pentapetalae</taxon>
        <taxon>rosids</taxon>
        <taxon>fabids</taxon>
        <taxon>Fabales</taxon>
        <taxon>Fabaceae</taxon>
        <taxon>Papilionoideae</taxon>
        <taxon>50 kb inversion clade</taxon>
        <taxon>dalbergioids sensu lato</taxon>
        <taxon>Dalbergieae</taxon>
        <taxon>Pterocarpus clade</taxon>
        <taxon>Stylosanthes</taxon>
    </lineage>
</organism>
<evidence type="ECO:0000313" key="2">
    <source>
        <dbReference type="Proteomes" id="UP001341840"/>
    </source>
</evidence>
<evidence type="ECO:0000313" key="1">
    <source>
        <dbReference type="EMBL" id="MED6114676.1"/>
    </source>
</evidence>